<evidence type="ECO:0000256" key="5">
    <source>
        <dbReference type="ARBA" id="ARBA00022443"/>
    </source>
</evidence>
<evidence type="ECO:0000256" key="10">
    <source>
        <dbReference type="ARBA" id="ARBA00023273"/>
    </source>
</evidence>
<dbReference type="Pfam" id="PF07815">
    <property type="entry name" value="Abi_HHR"/>
    <property type="match status" value="1"/>
</dbReference>
<dbReference type="PRINTS" id="PR00452">
    <property type="entry name" value="SH3DOMAIN"/>
</dbReference>
<dbReference type="InterPro" id="IPR028455">
    <property type="entry name" value="ABI3_SH3"/>
</dbReference>
<feature type="domain" description="T-SNARE coiled-coil homology" evidence="14">
    <location>
        <begin position="45"/>
        <end position="107"/>
    </location>
</feature>
<evidence type="ECO:0000259" key="14">
    <source>
        <dbReference type="PROSITE" id="PS50192"/>
    </source>
</evidence>
<dbReference type="CDD" id="cd11826">
    <property type="entry name" value="SH3_Abi"/>
    <property type="match status" value="1"/>
</dbReference>
<dbReference type="InterPro" id="IPR028457">
    <property type="entry name" value="ABI"/>
</dbReference>
<accession>A0ABM1DSZ2</accession>
<keyword evidence="7" id="KW-0597">Phosphoprotein</keyword>
<evidence type="ECO:0000256" key="6">
    <source>
        <dbReference type="ARBA" id="ARBA00022490"/>
    </source>
</evidence>
<dbReference type="PRINTS" id="PR00499">
    <property type="entry name" value="P67PHOX"/>
</dbReference>
<dbReference type="Pfam" id="PF14604">
    <property type="entry name" value="SH3_9"/>
    <property type="match status" value="1"/>
</dbReference>
<feature type="region of interest" description="Disordered" evidence="12">
    <location>
        <begin position="147"/>
        <end position="208"/>
    </location>
</feature>
<keyword evidence="5 11" id="KW-0728">SH3 domain</keyword>
<evidence type="ECO:0000256" key="4">
    <source>
        <dbReference type="ARBA" id="ARBA00010020"/>
    </source>
</evidence>
<sequence length="478" mass="53696">MADLLDLIEREIPEGKKQLQESTDNLLNVAAYCEDNYLRAQDKRRALEETKNYTTQSLASVAYQINTLAYNMLNLLDLQTNQLVEMESSINHIAQTVAIHKEKVARREIGVLTTNKTAVRQHKIIAPANPERPIKYQRRPIDFSQLDEIGHGVKTSSTNLRTKRIGSSSSSSPLPGTQPANGPGPAPTTKPPTPPQPHRTAGGSISRASKEYRQPITVAAPLPPSGYAPNYPIAQQAKSQRRSNYAPSPVVNPVTPQVGMAYPIAQQQQQKKVYMSDPVRPFQNDYIDKRQQYRLPPRMNHRPDILVNHDGNPYRQREQVFRQQVSPSPPPPPPLQQQESHYRQSYQQGVPQTPPPPPMSPATYGNNHGNVSPPLPPPPEEQVFNYDDYDHGFDHHQQAPGNYMRQGSQLDGQPDWIPKSYLEKVIAIYDYIADKDDELSFSENAVIYVIKKNDDGWYEGICDGSVGLFPGNYVEPCL</sequence>
<feature type="domain" description="SH3" evidence="13">
    <location>
        <begin position="420"/>
        <end position="478"/>
    </location>
</feature>
<dbReference type="PANTHER" id="PTHR10460">
    <property type="entry name" value="ABL INTERACTOR FAMILY MEMBER"/>
    <property type="match status" value="1"/>
</dbReference>
<evidence type="ECO:0000256" key="9">
    <source>
        <dbReference type="ARBA" id="ARBA00023212"/>
    </source>
</evidence>
<dbReference type="Gene3D" id="2.30.30.40">
    <property type="entry name" value="SH3 Domains"/>
    <property type="match status" value="1"/>
</dbReference>
<evidence type="ECO:0000256" key="12">
    <source>
        <dbReference type="SAM" id="MobiDB-lite"/>
    </source>
</evidence>
<feature type="region of interest" description="Disordered" evidence="12">
    <location>
        <begin position="290"/>
        <end position="383"/>
    </location>
</feature>
<comment type="similarity">
    <text evidence="4">Belongs to the ABI family.</text>
</comment>
<dbReference type="InterPro" id="IPR000727">
    <property type="entry name" value="T_SNARE_dom"/>
</dbReference>
<keyword evidence="6" id="KW-0963">Cytoplasm</keyword>
<evidence type="ECO:0000256" key="11">
    <source>
        <dbReference type="PROSITE-ProRule" id="PRU00192"/>
    </source>
</evidence>
<keyword evidence="15" id="KW-1185">Reference proteome</keyword>
<dbReference type="PANTHER" id="PTHR10460:SF0">
    <property type="entry name" value="ABELSON INTERACTING PROTEIN, ISOFORM D"/>
    <property type="match status" value="1"/>
</dbReference>
<proteinExistence type="inferred from homology"/>
<dbReference type="InterPro" id="IPR001452">
    <property type="entry name" value="SH3_domain"/>
</dbReference>
<dbReference type="GeneID" id="106805824"/>
<name>A0ABM1DSZ2_PRICU</name>
<keyword evidence="9" id="KW-0206">Cytoskeleton</keyword>
<protein>
    <submittedName>
        <fullName evidence="16">Abl interactor 2-like isoform X1</fullName>
    </submittedName>
</protein>
<dbReference type="SMART" id="SM00326">
    <property type="entry name" value="SH3"/>
    <property type="match status" value="1"/>
</dbReference>
<evidence type="ECO:0000259" key="13">
    <source>
        <dbReference type="PROSITE" id="PS50002"/>
    </source>
</evidence>
<evidence type="ECO:0000256" key="7">
    <source>
        <dbReference type="ARBA" id="ARBA00022553"/>
    </source>
</evidence>
<dbReference type="InterPro" id="IPR012849">
    <property type="entry name" value="Abl-interactor_HHR_dom"/>
</dbReference>
<keyword evidence="10" id="KW-0966">Cell projection</keyword>
<dbReference type="SUPFAM" id="SSF50044">
    <property type="entry name" value="SH3-domain"/>
    <property type="match status" value="1"/>
</dbReference>
<evidence type="ECO:0000256" key="2">
    <source>
        <dbReference type="ARBA" id="ARBA00004486"/>
    </source>
</evidence>
<reference evidence="16" key="1">
    <citation type="submission" date="2025-08" db="UniProtKB">
        <authorList>
            <consortium name="RefSeq"/>
        </authorList>
    </citation>
    <scope>IDENTIFICATION</scope>
</reference>
<gene>
    <name evidence="16" type="primary">LOC106805824</name>
</gene>
<dbReference type="Gene3D" id="6.10.140.1620">
    <property type="match status" value="1"/>
</dbReference>
<evidence type="ECO:0000256" key="8">
    <source>
        <dbReference type="ARBA" id="ARBA00023054"/>
    </source>
</evidence>
<dbReference type="RefSeq" id="XP_014663063.1">
    <property type="nucleotide sequence ID" value="XM_014807577.1"/>
</dbReference>
<evidence type="ECO:0000256" key="3">
    <source>
        <dbReference type="ARBA" id="ARBA00004510"/>
    </source>
</evidence>
<feature type="compositionally biased region" description="Low complexity" evidence="12">
    <location>
        <begin position="167"/>
        <end position="181"/>
    </location>
</feature>
<evidence type="ECO:0000313" key="16">
    <source>
        <dbReference type="RefSeq" id="XP_014663063.1"/>
    </source>
</evidence>
<evidence type="ECO:0000313" key="15">
    <source>
        <dbReference type="Proteomes" id="UP000695022"/>
    </source>
</evidence>
<dbReference type="PROSITE" id="PS50192">
    <property type="entry name" value="T_SNARE"/>
    <property type="match status" value="1"/>
</dbReference>
<dbReference type="PROSITE" id="PS50002">
    <property type="entry name" value="SH3"/>
    <property type="match status" value="1"/>
</dbReference>
<organism evidence="15 16">
    <name type="scientific">Priapulus caudatus</name>
    <name type="common">Priapulid worm</name>
    <dbReference type="NCBI Taxonomy" id="37621"/>
    <lineage>
        <taxon>Eukaryota</taxon>
        <taxon>Metazoa</taxon>
        <taxon>Ecdysozoa</taxon>
        <taxon>Scalidophora</taxon>
        <taxon>Priapulida</taxon>
        <taxon>Priapulimorpha</taxon>
        <taxon>Priapulimorphida</taxon>
        <taxon>Priapulidae</taxon>
        <taxon>Priapulus</taxon>
    </lineage>
</organism>
<dbReference type="Proteomes" id="UP000695022">
    <property type="component" value="Unplaced"/>
</dbReference>
<keyword evidence="8" id="KW-0175">Coiled coil</keyword>
<comment type="subcellular location">
    <subcellularLocation>
        <location evidence="2">Cell projection</location>
        <location evidence="2">Filopodium</location>
    </subcellularLocation>
    <subcellularLocation>
        <location evidence="3">Cell projection</location>
        <location evidence="3">Lamellipodium</location>
    </subcellularLocation>
    <subcellularLocation>
        <location evidence="1">Cytoplasm</location>
        <location evidence="1">Cytoskeleton</location>
    </subcellularLocation>
</comment>
<evidence type="ECO:0000256" key="1">
    <source>
        <dbReference type="ARBA" id="ARBA00004245"/>
    </source>
</evidence>
<feature type="compositionally biased region" description="Pro residues" evidence="12">
    <location>
        <begin position="182"/>
        <end position="197"/>
    </location>
</feature>
<dbReference type="InterPro" id="IPR036028">
    <property type="entry name" value="SH3-like_dom_sf"/>
</dbReference>